<name>A0A1I4VSI7_9GAMM</name>
<sequence>MIAVFYGRQLLPGIFEHALSYLIDNEIDLGRFAARFKNDETGAPPYDPALMPTAPPSRAATVSCKAISVSPPSMAPIR</sequence>
<evidence type="ECO:0000313" key="1">
    <source>
        <dbReference type="EMBL" id="SFN04105.1"/>
    </source>
</evidence>
<organism evidence="1 2">
    <name type="scientific">Dokdonella immobilis</name>
    <dbReference type="NCBI Taxonomy" id="578942"/>
    <lineage>
        <taxon>Bacteria</taxon>
        <taxon>Pseudomonadati</taxon>
        <taxon>Pseudomonadota</taxon>
        <taxon>Gammaproteobacteria</taxon>
        <taxon>Lysobacterales</taxon>
        <taxon>Rhodanobacteraceae</taxon>
        <taxon>Dokdonella</taxon>
    </lineage>
</organism>
<dbReference type="EMBL" id="FOVF01000003">
    <property type="protein sequence ID" value="SFN04105.1"/>
    <property type="molecule type" value="Genomic_DNA"/>
</dbReference>
<reference evidence="1 2" key="1">
    <citation type="submission" date="2016-10" db="EMBL/GenBank/DDBJ databases">
        <authorList>
            <person name="de Groot N.N."/>
        </authorList>
    </citation>
    <scope>NUCLEOTIDE SEQUENCE [LARGE SCALE GENOMIC DNA]</scope>
    <source>
        <strain evidence="1 2">CGMCC 1.7659</strain>
    </source>
</reference>
<protein>
    <submittedName>
        <fullName evidence="1">Uncharacterized protein</fullName>
    </submittedName>
</protein>
<dbReference type="AlphaFoldDB" id="A0A1I4VSI7"/>
<gene>
    <name evidence="1" type="ORF">SAMN05216289_1032</name>
</gene>
<evidence type="ECO:0000313" key="2">
    <source>
        <dbReference type="Proteomes" id="UP000198575"/>
    </source>
</evidence>
<dbReference type="STRING" id="578942.SAMN05216289_1032"/>
<keyword evidence="2" id="KW-1185">Reference proteome</keyword>
<dbReference type="RefSeq" id="WP_092404661.1">
    <property type="nucleotide sequence ID" value="NZ_FOVF01000003.1"/>
</dbReference>
<proteinExistence type="predicted"/>
<accession>A0A1I4VSI7</accession>
<dbReference type="Proteomes" id="UP000198575">
    <property type="component" value="Unassembled WGS sequence"/>
</dbReference>
<dbReference type="OrthoDB" id="9182628at2"/>